<gene>
    <name evidence="1" type="ORF">ANN_13896</name>
</gene>
<reference evidence="1 2" key="1">
    <citation type="journal article" date="2022" name="Allergy">
        <title>Genome assembly and annotation of Periplaneta americana reveal a comprehensive cockroach allergen profile.</title>
        <authorList>
            <person name="Wang L."/>
            <person name="Xiong Q."/>
            <person name="Saelim N."/>
            <person name="Wang L."/>
            <person name="Nong W."/>
            <person name="Wan A.T."/>
            <person name="Shi M."/>
            <person name="Liu X."/>
            <person name="Cao Q."/>
            <person name="Hui J.H.L."/>
            <person name="Sookrung N."/>
            <person name="Leung T.F."/>
            <person name="Tungtrongchitr A."/>
            <person name="Tsui S.K.W."/>
        </authorList>
    </citation>
    <scope>NUCLEOTIDE SEQUENCE [LARGE SCALE GENOMIC DNA]</scope>
    <source>
        <strain evidence="1">PWHHKU_190912</strain>
    </source>
</reference>
<evidence type="ECO:0008006" key="3">
    <source>
        <dbReference type="Google" id="ProtNLM"/>
    </source>
</evidence>
<sequence>MPDGKIPKFRIQDVPPDMHDEVVQFMSDHFFRDEALCSCLNVLGDPVSLKEFQDFWKELLQQNMALVAFLEEDGGGTSTRIAGANITAISYKTDHYSYDMFKGHATRVIVRDILEYASYIVNVYDHYGVDKYMTALGLCVDRTFRGQGLGLEILKARFDLGRAVGMEVTMTAFTGPASQILAHRVGMDVLAEVMYEDFKDEDGKPVYPNIKSKSCKIMAARMK</sequence>
<dbReference type="Proteomes" id="UP001148838">
    <property type="component" value="Unassembled WGS sequence"/>
</dbReference>
<evidence type="ECO:0000313" key="2">
    <source>
        <dbReference type="Proteomes" id="UP001148838"/>
    </source>
</evidence>
<keyword evidence="2" id="KW-1185">Reference proteome</keyword>
<dbReference type="PANTHER" id="PTHR20905:SF32">
    <property type="entry name" value="ARYLALKYLAMINE N-ACETYLTRANSFERASE-LIKE 7, ISOFORM A"/>
    <property type="match status" value="1"/>
</dbReference>
<comment type="caution">
    <text evidence="1">The sequence shown here is derived from an EMBL/GenBank/DDBJ whole genome shotgun (WGS) entry which is preliminary data.</text>
</comment>
<protein>
    <recommendedName>
        <fullName evidence="3">N-acetyltransferase domain-containing protein</fullName>
    </recommendedName>
</protein>
<accession>A0ABQ8SWA7</accession>
<proteinExistence type="predicted"/>
<dbReference type="PANTHER" id="PTHR20905">
    <property type="entry name" value="N-ACETYLTRANSFERASE-RELATED"/>
    <property type="match status" value="1"/>
</dbReference>
<dbReference type="Gene3D" id="3.40.630.30">
    <property type="match status" value="1"/>
</dbReference>
<dbReference type="SUPFAM" id="SSF55729">
    <property type="entry name" value="Acyl-CoA N-acyltransferases (Nat)"/>
    <property type="match status" value="1"/>
</dbReference>
<name>A0ABQ8SWA7_PERAM</name>
<dbReference type="InterPro" id="IPR016181">
    <property type="entry name" value="Acyl_CoA_acyltransferase"/>
</dbReference>
<evidence type="ECO:0000313" key="1">
    <source>
        <dbReference type="EMBL" id="KAJ4437957.1"/>
    </source>
</evidence>
<dbReference type="EMBL" id="JAJSOF020000019">
    <property type="protein sequence ID" value="KAJ4437957.1"/>
    <property type="molecule type" value="Genomic_DNA"/>
</dbReference>
<organism evidence="1 2">
    <name type="scientific">Periplaneta americana</name>
    <name type="common">American cockroach</name>
    <name type="synonym">Blatta americana</name>
    <dbReference type="NCBI Taxonomy" id="6978"/>
    <lineage>
        <taxon>Eukaryota</taxon>
        <taxon>Metazoa</taxon>
        <taxon>Ecdysozoa</taxon>
        <taxon>Arthropoda</taxon>
        <taxon>Hexapoda</taxon>
        <taxon>Insecta</taxon>
        <taxon>Pterygota</taxon>
        <taxon>Neoptera</taxon>
        <taxon>Polyneoptera</taxon>
        <taxon>Dictyoptera</taxon>
        <taxon>Blattodea</taxon>
        <taxon>Blattoidea</taxon>
        <taxon>Blattidae</taxon>
        <taxon>Blattinae</taxon>
        <taxon>Periplaneta</taxon>
    </lineage>
</organism>